<dbReference type="HOGENOM" id="CLU_066886_2_2_1"/>
<accession>B4JIB3</accession>
<evidence type="ECO:0000256" key="1">
    <source>
        <dbReference type="ARBA" id="ARBA00005679"/>
    </source>
</evidence>
<comment type="similarity">
    <text evidence="1">Belongs to the GILT family.</text>
</comment>
<organism evidence="4">
    <name type="scientific">Drosophila grimshawi</name>
    <name type="common">Hawaiian fruit fly</name>
    <name type="synonym">Idiomyia grimshawi</name>
    <dbReference type="NCBI Taxonomy" id="7222"/>
    <lineage>
        <taxon>Eukaryota</taxon>
        <taxon>Metazoa</taxon>
        <taxon>Ecdysozoa</taxon>
        <taxon>Arthropoda</taxon>
        <taxon>Hexapoda</taxon>
        <taxon>Insecta</taxon>
        <taxon>Pterygota</taxon>
        <taxon>Neoptera</taxon>
        <taxon>Endopterygota</taxon>
        <taxon>Diptera</taxon>
        <taxon>Brachycera</taxon>
        <taxon>Muscomorpha</taxon>
        <taxon>Ephydroidea</taxon>
        <taxon>Drosophilidae</taxon>
        <taxon>Drosophila</taxon>
        <taxon>Hawaiian Drosophila</taxon>
    </lineage>
</organism>
<reference evidence="3 4" key="1">
    <citation type="journal article" date="2007" name="Nature">
        <title>Evolution of genes and genomes on the Drosophila phylogeny.</title>
        <authorList>
            <consortium name="Drosophila 12 Genomes Consortium"/>
            <person name="Clark A.G."/>
            <person name="Eisen M.B."/>
            <person name="Smith D.R."/>
            <person name="Bergman C.M."/>
            <person name="Oliver B."/>
            <person name="Markow T.A."/>
            <person name="Kaufman T.C."/>
            <person name="Kellis M."/>
            <person name="Gelbart W."/>
            <person name="Iyer V.N."/>
            <person name="Pollard D.A."/>
            <person name="Sackton T.B."/>
            <person name="Larracuente A.M."/>
            <person name="Singh N.D."/>
            <person name="Abad J.P."/>
            <person name="Abt D.N."/>
            <person name="Adryan B."/>
            <person name="Aguade M."/>
            <person name="Akashi H."/>
            <person name="Anderson W.W."/>
            <person name="Aquadro C.F."/>
            <person name="Ardell D.H."/>
            <person name="Arguello R."/>
            <person name="Artieri C.G."/>
            <person name="Barbash D.A."/>
            <person name="Barker D."/>
            <person name="Barsanti P."/>
            <person name="Batterham P."/>
            <person name="Batzoglou S."/>
            <person name="Begun D."/>
            <person name="Bhutkar A."/>
            <person name="Blanco E."/>
            <person name="Bosak S.A."/>
            <person name="Bradley R.K."/>
            <person name="Brand A.D."/>
            <person name="Brent M.R."/>
            <person name="Brooks A.N."/>
            <person name="Brown R.H."/>
            <person name="Butlin R.K."/>
            <person name="Caggese C."/>
            <person name="Calvi B.R."/>
            <person name="Bernardo de Carvalho A."/>
            <person name="Caspi A."/>
            <person name="Castrezana S."/>
            <person name="Celniker S.E."/>
            <person name="Chang J.L."/>
            <person name="Chapple C."/>
            <person name="Chatterji S."/>
            <person name="Chinwalla A."/>
            <person name="Civetta A."/>
            <person name="Clifton S.W."/>
            <person name="Comeron J.M."/>
            <person name="Costello J.C."/>
            <person name="Coyne J.A."/>
            <person name="Daub J."/>
            <person name="David R.G."/>
            <person name="Delcher A.L."/>
            <person name="Delehaunty K."/>
            <person name="Do C.B."/>
            <person name="Ebling H."/>
            <person name="Edwards K."/>
            <person name="Eickbush T."/>
            <person name="Evans J.D."/>
            <person name="Filipski A."/>
            <person name="Findeiss S."/>
            <person name="Freyhult E."/>
            <person name="Fulton L."/>
            <person name="Fulton R."/>
            <person name="Garcia A.C."/>
            <person name="Gardiner A."/>
            <person name="Garfield D.A."/>
            <person name="Garvin B.E."/>
            <person name="Gibson G."/>
            <person name="Gilbert D."/>
            <person name="Gnerre S."/>
            <person name="Godfrey J."/>
            <person name="Good R."/>
            <person name="Gotea V."/>
            <person name="Gravely B."/>
            <person name="Greenberg A.J."/>
            <person name="Griffiths-Jones S."/>
            <person name="Gross S."/>
            <person name="Guigo R."/>
            <person name="Gustafson E.A."/>
            <person name="Haerty W."/>
            <person name="Hahn M.W."/>
            <person name="Halligan D.L."/>
            <person name="Halpern A.L."/>
            <person name="Halter G.M."/>
            <person name="Han M.V."/>
            <person name="Heger A."/>
            <person name="Hillier L."/>
            <person name="Hinrichs A.S."/>
            <person name="Holmes I."/>
            <person name="Hoskins R.A."/>
            <person name="Hubisz M.J."/>
            <person name="Hultmark D."/>
            <person name="Huntley M.A."/>
            <person name="Jaffe D.B."/>
            <person name="Jagadeeshan S."/>
            <person name="Jeck W.R."/>
            <person name="Johnson J."/>
            <person name="Jones C.D."/>
            <person name="Jordan W.C."/>
            <person name="Karpen G.H."/>
            <person name="Kataoka E."/>
            <person name="Keightley P.D."/>
            <person name="Kheradpour P."/>
            <person name="Kirkness E.F."/>
            <person name="Koerich L.B."/>
            <person name="Kristiansen K."/>
            <person name="Kudrna D."/>
            <person name="Kulathinal R.J."/>
            <person name="Kumar S."/>
            <person name="Kwok R."/>
            <person name="Lander E."/>
            <person name="Langley C.H."/>
            <person name="Lapoint R."/>
            <person name="Lazzaro B.P."/>
            <person name="Lee S.J."/>
            <person name="Levesque L."/>
            <person name="Li R."/>
            <person name="Lin C.F."/>
            <person name="Lin M.F."/>
            <person name="Lindblad-Toh K."/>
            <person name="Llopart A."/>
            <person name="Long M."/>
            <person name="Low L."/>
            <person name="Lozovsky E."/>
            <person name="Lu J."/>
            <person name="Luo M."/>
            <person name="Machado C.A."/>
            <person name="Makalowski W."/>
            <person name="Marzo M."/>
            <person name="Matsuda M."/>
            <person name="Matzkin L."/>
            <person name="McAllister B."/>
            <person name="McBride C.S."/>
            <person name="McKernan B."/>
            <person name="McKernan K."/>
            <person name="Mendez-Lago M."/>
            <person name="Minx P."/>
            <person name="Mollenhauer M.U."/>
            <person name="Montooth K."/>
            <person name="Mount S.M."/>
            <person name="Mu X."/>
            <person name="Myers E."/>
            <person name="Negre B."/>
            <person name="Newfeld S."/>
            <person name="Nielsen R."/>
            <person name="Noor M.A."/>
            <person name="O'Grady P."/>
            <person name="Pachter L."/>
            <person name="Papaceit M."/>
            <person name="Parisi M.J."/>
            <person name="Parisi M."/>
            <person name="Parts L."/>
            <person name="Pedersen J.S."/>
            <person name="Pesole G."/>
            <person name="Phillippy A.M."/>
            <person name="Ponting C.P."/>
            <person name="Pop M."/>
            <person name="Porcelli D."/>
            <person name="Powell J.R."/>
            <person name="Prohaska S."/>
            <person name="Pruitt K."/>
            <person name="Puig M."/>
            <person name="Quesneville H."/>
            <person name="Ram K.R."/>
            <person name="Rand D."/>
            <person name="Rasmussen M.D."/>
            <person name="Reed L.K."/>
            <person name="Reenan R."/>
            <person name="Reily A."/>
            <person name="Remington K.A."/>
            <person name="Rieger T.T."/>
            <person name="Ritchie M.G."/>
            <person name="Robin C."/>
            <person name="Rogers Y.H."/>
            <person name="Rohde C."/>
            <person name="Rozas J."/>
            <person name="Rubenfield M.J."/>
            <person name="Ruiz A."/>
            <person name="Russo S."/>
            <person name="Salzberg S.L."/>
            <person name="Sanchez-Gracia A."/>
            <person name="Saranga D.J."/>
            <person name="Sato H."/>
            <person name="Schaeffer S.W."/>
            <person name="Schatz M.C."/>
            <person name="Schlenke T."/>
            <person name="Schwartz R."/>
            <person name="Segarra C."/>
            <person name="Singh R.S."/>
            <person name="Sirot L."/>
            <person name="Sirota M."/>
            <person name="Sisneros N.B."/>
            <person name="Smith C.D."/>
            <person name="Smith T.F."/>
            <person name="Spieth J."/>
            <person name="Stage D.E."/>
            <person name="Stark A."/>
            <person name="Stephan W."/>
            <person name="Strausberg R.L."/>
            <person name="Strempel S."/>
            <person name="Sturgill D."/>
            <person name="Sutton G."/>
            <person name="Sutton G.G."/>
            <person name="Tao W."/>
            <person name="Teichmann S."/>
            <person name="Tobari Y.N."/>
            <person name="Tomimura Y."/>
            <person name="Tsolas J.M."/>
            <person name="Valente V.L."/>
            <person name="Venter E."/>
            <person name="Venter J.C."/>
            <person name="Vicario S."/>
            <person name="Vieira F.G."/>
            <person name="Vilella A.J."/>
            <person name="Villasante A."/>
            <person name="Walenz B."/>
            <person name="Wang J."/>
            <person name="Wasserman M."/>
            <person name="Watts T."/>
            <person name="Wilson D."/>
            <person name="Wilson R.K."/>
            <person name="Wing R.A."/>
            <person name="Wolfner M.F."/>
            <person name="Wong A."/>
            <person name="Wong G.K."/>
            <person name="Wu C.I."/>
            <person name="Wu G."/>
            <person name="Yamamoto D."/>
            <person name="Yang H.P."/>
            <person name="Yang S.P."/>
            <person name="Yorke J.A."/>
            <person name="Yoshida K."/>
            <person name="Zdobnov E."/>
            <person name="Zhang P."/>
            <person name="Zhang Y."/>
            <person name="Zimin A.V."/>
            <person name="Baldwin J."/>
            <person name="Abdouelleil A."/>
            <person name="Abdulkadir J."/>
            <person name="Abebe A."/>
            <person name="Abera B."/>
            <person name="Abreu J."/>
            <person name="Acer S.C."/>
            <person name="Aftuck L."/>
            <person name="Alexander A."/>
            <person name="An P."/>
            <person name="Anderson E."/>
            <person name="Anderson S."/>
            <person name="Arachi H."/>
            <person name="Azer M."/>
            <person name="Bachantsang P."/>
            <person name="Barry A."/>
            <person name="Bayul T."/>
            <person name="Berlin A."/>
            <person name="Bessette D."/>
            <person name="Bloom T."/>
            <person name="Blye J."/>
            <person name="Boguslavskiy L."/>
            <person name="Bonnet C."/>
            <person name="Boukhgalter B."/>
            <person name="Bourzgui I."/>
            <person name="Brown A."/>
            <person name="Cahill P."/>
            <person name="Channer S."/>
            <person name="Cheshatsang Y."/>
            <person name="Chuda L."/>
            <person name="Citroen M."/>
            <person name="Collymore A."/>
            <person name="Cooke P."/>
            <person name="Costello M."/>
            <person name="D'Aco K."/>
            <person name="Daza R."/>
            <person name="De Haan G."/>
            <person name="DeGray S."/>
            <person name="DeMaso C."/>
            <person name="Dhargay N."/>
            <person name="Dooley K."/>
            <person name="Dooley E."/>
            <person name="Doricent M."/>
            <person name="Dorje P."/>
            <person name="Dorjee K."/>
            <person name="Dupes A."/>
            <person name="Elong R."/>
            <person name="Falk J."/>
            <person name="Farina A."/>
            <person name="Faro S."/>
            <person name="Ferguson D."/>
            <person name="Fisher S."/>
            <person name="Foley C.D."/>
            <person name="Franke A."/>
            <person name="Friedrich D."/>
            <person name="Gadbois L."/>
            <person name="Gearin G."/>
            <person name="Gearin C.R."/>
            <person name="Giannoukos G."/>
            <person name="Goode T."/>
            <person name="Graham J."/>
            <person name="Grandbois E."/>
            <person name="Grewal S."/>
            <person name="Gyaltsen K."/>
            <person name="Hafez N."/>
            <person name="Hagos B."/>
            <person name="Hall J."/>
            <person name="Henson C."/>
            <person name="Hollinger A."/>
            <person name="Honan T."/>
            <person name="Huard M.D."/>
            <person name="Hughes L."/>
            <person name="Hurhula B."/>
            <person name="Husby M.E."/>
            <person name="Kamat A."/>
            <person name="Kanga B."/>
            <person name="Kashin S."/>
            <person name="Khazanovich D."/>
            <person name="Kisner P."/>
            <person name="Lance K."/>
            <person name="Lara M."/>
            <person name="Lee W."/>
            <person name="Lennon N."/>
            <person name="Letendre F."/>
            <person name="LeVine R."/>
            <person name="Lipovsky A."/>
            <person name="Liu X."/>
            <person name="Liu J."/>
            <person name="Liu S."/>
            <person name="Lokyitsang T."/>
            <person name="Lokyitsang Y."/>
            <person name="Lubonja R."/>
            <person name="Lui A."/>
            <person name="MacDonald P."/>
            <person name="Magnisalis V."/>
            <person name="Maru K."/>
            <person name="Matthews C."/>
            <person name="McCusker W."/>
            <person name="McDonough S."/>
            <person name="Mehta T."/>
            <person name="Meldrim J."/>
            <person name="Meneus L."/>
            <person name="Mihai O."/>
            <person name="Mihalev A."/>
            <person name="Mihova T."/>
            <person name="Mittelman R."/>
            <person name="Mlenga V."/>
            <person name="Montmayeur A."/>
            <person name="Mulrain L."/>
            <person name="Navidi A."/>
            <person name="Naylor J."/>
            <person name="Negash T."/>
            <person name="Nguyen T."/>
            <person name="Nguyen N."/>
            <person name="Nicol R."/>
            <person name="Norbu C."/>
            <person name="Norbu N."/>
            <person name="Novod N."/>
            <person name="O'Neill B."/>
            <person name="Osman S."/>
            <person name="Markiewicz E."/>
            <person name="Oyono O.L."/>
            <person name="Patti C."/>
            <person name="Phunkhang P."/>
            <person name="Pierre F."/>
            <person name="Priest M."/>
            <person name="Raghuraman S."/>
            <person name="Rege F."/>
            <person name="Reyes R."/>
            <person name="Rise C."/>
            <person name="Rogov P."/>
            <person name="Ross K."/>
            <person name="Ryan E."/>
            <person name="Settipalli S."/>
            <person name="Shea T."/>
            <person name="Sherpa N."/>
            <person name="Shi L."/>
            <person name="Shih D."/>
            <person name="Sparrow T."/>
            <person name="Spaulding J."/>
            <person name="Stalker J."/>
            <person name="Stange-Thomann N."/>
            <person name="Stavropoulos S."/>
            <person name="Stone C."/>
            <person name="Strader C."/>
            <person name="Tesfaye S."/>
            <person name="Thomson T."/>
            <person name="Thoulutsang Y."/>
            <person name="Thoulutsang D."/>
            <person name="Topham K."/>
            <person name="Topping I."/>
            <person name="Tsamla T."/>
            <person name="Vassiliev H."/>
            <person name="Vo A."/>
            <person name="Wangchuk T."/>
            <person name="Wangdi T."/>
            <person name="Weiand M."/>
            <person name="Wilkinson J."/>
            <person name="Wilson A."/>
            <person name="Yadav S."/>
            <person name="Young G."/>
            <person name="Yu Q."/>
            <person name="Zembek L."/>
            <person name="Zhong D."/>
            <person name="Zimmer A."/>
            <person name="Zwirko Z."/>
            <person name="Jaffe D.B."/>
            <person name="Alvarez P."/>
            <person name="Brockman W."/>
            <person name="Butler J."/>
            <person name="Chin C."/>
            <person name="Gnerre S."/>
            <person name="Grabherr M."/>
            <person name="Kleber M."/>
            <person name="Mauceli E."/>
            <person name="MacCallum I."/>
        </authorList>
    </citation>
    <scope>NUCLEOTIDE SEQUENCE [LARGE SCALE GENOMIC DNA]</scope>
    <source>
        <strain evidence="4">Tucson 15287-2541.00</strain>
    </source>
</reference>
<dbReference type="PANTHER" id="PTHR13234:SF73">
    <property type="entry name" value="GILT-LIKE PROTEIN 2-RELATED"/>
    <property type="match status" value="1"/>
</dbReference>
<dbReference type="Pfam" id="PF03227">
    <property type="entry name" value="GILT"/>
    <property type="match status" value="1"/>
</dbReference>
<dbReference type="InterPro" id="IPR004911">
    <property type="entry name" value="Interferon-induced_GILT"/>
</dbReference>
<dbReference type="AlphaFoldDB" id="B4JIB3"/>
<gene>
    <name evidence="3" type="primary">Dgri\GH18523</name>
    <name evidence="3" type="ORF">Dgri_GH18523</name>
</gene>
<dbReference type="PhylomeDB" id="B4JIB3"/>
<name>B4JIB3_DROGR</name>
<dbReference type="PANTHER" id="PTHR13234">
    <property type="entry name" value="GAMMA-INTERFERON INDUCIBLE LYSOSOMAL THIOL REDUCTASE GILT"/>
    <property type="match status" value="1"/>
</dbReference>
<dbReference type="OrthoDB" id="958254at2759"/>
<dbReference type="GO" id="GO:0016671">
    <property type="term" value="F:oxidoreductase activity, acting on a sulfur group of donors, disulfide as acceptor"/>
    <property type="evidence" value="ECO:0007669"/>
    <property type="project" value="InterPro"/>
</dbReference>
<dbReference type="InParanoid" id="B4JIB3"/>
<keyword evidence="2" id="KW-0325">Glycoprotein</keyword>
<dbReference type="SMR" id="B4JIB3"/>
<evidence type="ECO:0000256" key="2">
    <source>
        <dbReference type="ARBA" id="ARBA00023180"/>
    </source>
</evidence>
<proteinExistence type="inferred from homology"/>
<evidence type="ECO:0000313" key="3">
    <source>
        <dbReference type="EMBL" id="EDV92994.1"/>
    </source>
</evidence>
<protein>
    <submittedName>
        <fullName evidence="3">GH18523</fullName>
    </submittedName>
</protein>
<dbReference type="EMBL" id="CH916369">
    <property type="protein sequence ID" value="EDV92994.1"/>
    <property type="molecule type" value="Genomic_DNA"/>
</dbReference>
<dbReference type="Proteomes" id="UP000001070">
    <property type="component" value="Unassembled WGS sequence"/>
</dbReference>
<dbReference type="OMA" id="FDLIYCM"/>
<sequence>MSLCLLGWLRPDQAPAPKLPKLTLAIHYEALCPDSIFFVRRRLHDALLDNDWWPRTELKLYPFGKAAFYNNTEIGELQLFCQHGREECELNALHACVLEHLELRKAFDLIYCMLRSYTNSIDACAARLSLDVTAAKDCKRTRKTPEILLPYGRETLALGLSFVPTIVFDNNFEPYEQSSIRYNFEAHFCREYKRKFHITLPTCG</sequence>
<dbReference type="eggNOG" id="KOG3160">
    <property type="taxonomic scope" value="Eukaryota"/>
</dbReference>
<keyword evidence="4" id="KW-1185">Reference proteome</keyword>
<evidence type="ECO:0000313" key="4">
    <source>
        <dbReference type="Proteomes" id="UP000001070"/>
    </source>
</evidence>